<evidence type="ECO:0000256" key="1">
    <source>
        <dbReference type="SAM" id="SignalP"/>
    </source>
</evidence>
<dbReference type="GO" id="GO:0003824">
    <property type="term" value="F:catalytic activity"/>
    <property type="evidence" value="ECO:0007669"/>
    <property type="project" value="UniProtKB-ARBA"/>
</dbReference>
<dbReference type="InterPro" id="IPR008928">
    <property type="entry name" value="6-hairpin_glycosidase_sf"/>
</dbReference>
<evidence type="ECO:0000313" key="3">
    <source>
        <dbReference type="Proteomes" id="UP000294847"/>
    </source>
</evidence>
<gene>
    <name evidence="2" type="ORF">PoMZ_08569</name>
</gene>
<dbReference type="Proteomes" id="UP000294847">
    <property type="component" value="Chromosome 4"/>
</dbReference>
<keyword evidence="1" id="KW-0732">Signal</keyword>
<dbReference type="PANTHER" id="PTHR34987:SF4">
    <property type="entry name" value="ALPHA-L-RHAMNOSIDASE C-TERMINAL DOMAIN-CONTAINING PROTEIN"/>
    <property type="match status" value="1"/>
</dbReference>
<dbReference type="GO" id="GO:0005975">
    <property type="term" value="P:carbohydrate metabolic process"/>
    <property type="evidence" value="ECO:0007669"/>
    <property type="project" value="InterPro"/>
</dbReference>
<evidence type="ECO:0008006" key="4">
    <source>
        <dbReference type="Google" id="ProtNLM"/>
    </source>
</evidence>
<dbReference type="PANTHER" id="PTHR34987">
    <property type="entry name" value="C, PUTATIVE (AFU_ORTHOLOGUE AFUA_3G02880)-RELATED"/>
    <property type="match status" value="1"/>
</dbReference>
<dbReference type="Gene3D" id="2.60.120.560">
    <property type="entry name" value="Exo-inulinase, domain 1"/>
    <property type="match status" value="1"/>
</dbReference>
<proteinExistence type="predicted"/>
<sequence>MARRTAYSCLLANVLAVQARVFTPSKVAVGTAPSQSGGPFAPFTLNASHPLATLDYGVEVAGYPQLTVSDVSGAASVQVEVKYSEPFAGLEQPWADGPYTYQQGLANAFRVETFNVSAAGLVASRLIQGGQRWQSVRLLDAGSSAAAVTFQSVGFEATAGEAAIADMPGKFSCDDEVLNEVWALGARAADLACVEKGTQKAVWQVDPDKGVRVASVRPTQTLRGALLGNYTLEFDAMIERGGVWWSVAWPLGRFGGVQLQLTSELPNATTFSNTNTTLLPRNTLKLGWGFGFVNQTTLTSYDLALAAVPFDVAENKWYHLTTTLSPDGFLSVSLDKTRILHTQLSQYYVGGSPIAPSGSFGFGAWQDQAAWVRNVTATAQNGSVVYQNAMTSPEVLSEYGVQSNSEGVCLDGPKRDRLVWLGDFLHTIRIMGASTSRFDLERGTLRFFLGTQIPLGIFDISPRMGYDPAAASGPFSGFGAQPYALEDYQLLGLNALHSYVQQTGDLAFVRDGWAQWRRQFDWLFARVNQTTNLLNLESAFLGPAVDGSATSCLAVQTLRAIADLSLAVGDDPYRSRANQTADEMARAVNARLWNDARGFYSVSLADRDHLSVQATAFCLSSGVASDPRRISRSVAALDALQLGPGYKDSSLIDSTAPDTTISPNTNGFLLDGLLRRSSSSSSRNASDAAARLLRSLWPEMLPGAHGDRHASGASWEYLSATGEPGLGLFTSLAHPWGGAATYALTRHAAGIRQAEGVAGFGYASWVVDPEVGVGSFGLKRASAQVQTPKGPLAVDWKIGAGASGEEVVNVVIRAPAGTSGVFKYKDITRVLEAFFFGLATGGGGPWRIVGARSSASASGMDSVSSL</sequence>
<name>A0A4P7NHZ9_PYROR</name>
<dbReference type="SUPFAM" id="SSF48208">
    <property type="entry name" value="Six-hairpin glycosidases"/>
    <property type="match status" value="1"/>
</dbReference>
<feature type="chain" id="PRO_5020872972" description="Alpha-L-rhamnosidase" evidence="1">
    <location>
        <begin position="20"/>
        <end position="866"/>
    </location>
</feature>
<reference evidence="2 3" key="1">
    <citation type="journal article" date="2019" name="Mol. Biol. Evol.">
        <title>Blast fungal genomes show frequent chromosomal changes, gene gains and losses, and effector gene turnover.</title>
        <authorList>
            <person name="Gomez Luciano L.B."/>
            <person name="Jason Tsai I."/>
            <person name="Chuma I."/>
            <person name="Tosa Y."/>
            <person name="Chen Y.H."/>
            <person name="Li J.Y."/>
            <person name="Li M.Y."/>
            <person name="Jade Lu M.Y."/>
            <person name="Nakayashiki H."/>
            <person name="Li W.H."/>
        </authorList>
    </citation>
    <scope>NUCLEOTIDE SEQUENCE [LARGE SCALE GENOMIC DNA]</scope>
    <source>
        <strain evidence="2">MZ5-1-6</strain>
    </source>
</reference>
<dbReference type="InterPro" id="IPR012341">
    <property type="entry name" value="6hp_glycosidase-like_sf"/>
</dbReference>
<accession>A0A4P7NHZ9</accession>
<organism evidence="2 3">
    <name type="scientific">Pyricularia oryzae</name>
    <name type="common">Rice blast fungus</name>
    <name type="synonym">Magnaporthe oryzae</name>
    <dbReference type="NCBI Taxonomy" id="318829"/>
    <lineage>
        <taxon>Eukaryota</taxon>
        <taxon>Fungi</taxon>
        <taxon>Dikarya</taxon>
        <taxon>Ascomycota</taxon>
        <taxon>Pezizomycotina</taxon>
        <taxon>Sordariomycetes</taxon>
        <taxon>Sordariomycetidae</taxon>
        <taxon>Magnaporthales</taxon>
        <taxon>Pyriculariaceae</taxon>
        <taxon>Pyricularia</taxon>
    </lineage>
</organism>
<dbReference type="EMBL" id="CP034207">
    <property type="protein sequence ID" value="QBZ61615.1"/>
    <property type="molecule type" value="Genomic_DNA"/>
</dbReference>
<dbReference type="Gene3D" id="1.50.10.10">
    <property type="match status" value="1"/>
</dbReference>
<dbReference type="AlphaFoldDB" id="A0A4P7NHZ9"/>
<dbReference type="Gene3D" id="2.60.420.10">
    <property type="entry name" value="Maltose phosphorylase, domain 3"/>
    <property type="match status" value="1"/>
</dbReference>
<protein>
    <recommendedName>
        <fullName evidence="4">Alpha-L-rhamnosidase</fullName>
    </recommendedName>
</protein>
<feature type="signal peptide" evidence="1">
    <location>
        <begin position="1"/>
        <end position="19"/>
    </location>
</feature>
<evidence type="ECO:0000313" key="2">
    <source>
        <dbReference type="EMBL" id="QBZ61615.1"/>
    </source>
</evidence>